<keyword evidence="2" id="KW-0808">Transferase</keyword>
<evidence type="ECO:0000313" key="3">
    <source>
        <dbReference type="Proteomes" id="UP000006919"/>
    </source>
</evidence>
<dbReference type="EMBL" id="CP002403">
    <property type="protein sequence ID" value="ADU22408.1"/>
    <property type="molecule type" value="Genomic_DNA"/>
</dbReference>
<feature type="domain" description="Methyltransferase" evidence="1">
    <location>
        <begin position="40"/>
        <end position="154"/>
    </location>
</feature>
<dbReference type="Gene3D" id="3.40.50.150">
    <property type="entry name" value="Vaccinia Virus protein VP39"/>
    <property type="match status" value="1"/>
</dbReference>
<evidence type="ECO:0000313" key="2">
    <source>
        <dbReference type="EMBL" id="ADU22408.1"/>
    </source>
</evidence>
<dbReference type="Proteomes" id="UP000006919">
    <property type="component" value="Chromosome"/>
</dbReference>
<sequence length="254" mass="28846">MKAKSPDWYKYNWGLDIKNMSWVENTESEVDYIIKQCGLHGNERILDLACGYGRHSLEFARRGYEVVGIDITKIYIDDAVKNAHGNGLDNAKFLCCDIRDVDFDSEFDLVLNLADGAIGYLENDEENLKIFDIVSKALKIGGNHICDLVCGDYADAHFPVRLWDAGDKTISLSEFDWDKEKRIMLFGNCDIAYGDTMKYPEIPAGDPTRVYTIKEINEIMCSRGMEVIGSYAGYSDTPAGKDYFQMLIYSIKRQ</sequence>
<accession>E6UAI6</accession>
<dbReference type="InterPro" id="IPR029063">
    <property type="entry name" value="SAM-dependent_MTases_sf"/>
</dbReference>
<name>E6UAI6_RUMA7</name>
<gene>
    <name evidence="2" type="ordered locus">Rumal_1914</name>
</gene>
<dbReference type="STRING" id="697329.Rumal_1914"/>
<proteinExistence type="predicted"/>
<dbReference type="KEGG" id="ral:Rumal_1914"/>
<dbReference type="GO" id="GO:0032259">
    <property type="term" value="P:methylation"/>
    <property type="evidence" value="ECO:0007669"/>
    <property type="project" value="UniProtKB-KW"/>
</dbReference>
<dbReference type="HOGENOM" id="CLU_069129_1_2_9"/>
<evidence type="ECO:0000259" key="1">
    <source>
        <dbReference type="Pfam" id="PF13847"/>
    </source>
</evidence>
<dbReference type="GO" id="GO:0008168">
    <property type="term" value="F:methyltransferase activity"/>
    <property type="evidence" value="ECO:0007669"/>
    <property type="project" value="UniProtKB-KW"/>
</dbReference>
<dbReference type="Pfam" id="PF13847">
    <property type="entry name" value="Methyltransf_31"/>
    <property type="match status" value="1"/>
</dbReference>
<reference evidence="2 3" key="1">
    <citation type="journal article" date="2011" name="J. Bacteriol.">
        <title>Complete genome of the cellulolytic ruminal bacterium Ruminococcus albus 7.</title>
        <authorList>
            <person name="Suen G."/>
            <person name="Stevenson D.M."/>
            <person name="Bruce D.C."/>
            <person name="Chertkov O."/>
            <person name="Copeland A."/>
            <person name="Cheng J.F."/>
            <person name="Detter C."/>
            <person name="Detter J.C."/>
            <person name="Goodwin L.A."/>
            <person name="Han C.S."/>
            <person name="Hauser L.J."/>
            <person name="Ivanova N.N."/>
            <person name="Kyrpides N.C."/>
            <person name="Land M.L."/>
            <person name="Lapidus A."/>
            <person name="Lucas S."/>
            <person name="Ovchinnikova G."/>
            <person name="Pitluck S."/>
            <person name="Tapia R."/>
            <person name="Woyke T."/>
            <person name="Boyum J."/>
            <person name="Mead D."/>
            <person name="Weimer P.J."/>
        </authorList>
    </citation>
    <scope>NUCLEOTIDE SEQUENCE [LARGE SCALE GENOMIC DNA]</scope>
    <source>
        <strain evidence="3">ATCC 27210 / DSM 20455 / JCM 14654 / NCDO 2250 / 7</strain>
    </source>
</reference>
<keyword evidence="2" id="KW-0489">Methyltransferase</keyword>
<dbReference type="SUPFAM" id="SSF53335">
    <property type="entry name" value="S-adenosyl-L-methionine-dependent methyltransferases"/>
    <property type="match status" value="1"/>
</dbReference>
<organism evidence="2 3">
    <name type="scientific">Ruminococcus albus (strain ATCC 27210 / DSM 20455 / JCM 14654 / NCDO 2250 / 7)</name>
    <dbReference type="NCBI Taxonomy" id="697329"/>
    <lineage>
        <taxon>Bacteria</taxon>
        <taxon>Bacillati</taxon>
        <taxon>Bacillota</taxon>
        <taxon>Clostridia</taxon>
        <taxon>Eubacteriales</taxon>
        <taxon>Oscillospiraceae</taxon>
        <taxon>Ruminococcus</taxon>
    </lineage>
</organism>
<dbReference type="AlphaFoldDB" id="E6UAI6"/>
<dbReference type="eggNOG" id="COG2265">
    <property type="taxonomic scope" value="Bacteria"/>
</dbReference>
<dbReference type="CDD" id="cd02440">
    <property type="entry name" value="AdoMet_MTases"/>
    <property type="match status" value="1"/>
</dbReference>
<dbReference type="InterPro" id="IPR025714">
    <property type="entry name" value="Methyltranfer_dom"/>
</dbReference>
<protein>
    <submittedName>
        <fullName evidence="2">Methyltransferase type 11</fullName>
    </submittedName>
</protein>
<dbReference type="RefSeq" id="WP_013498572.1">
    <property type="nucleotide sequence ID" value="NC_014833.1"/>
</dbReference>
<dbReference type="Gene3D" id="2.20.25.110">
    <property type="entry name" value="S-adenosyl-L-methionine-dependent methyltransferases"/>
    <property type="match status" value="1"/>
</dbReference>